<evidence type="ECO:0000256" key="5">
    <source>
        <dbReference type="SAM" id="Coils"/>
    </source>
</evidence>
<dbReference type="PANTHER" id="PTHR45959">
    <property type="entry name" value="BHLH TRANSCRIPTION FACTOR"/>
    <property type="match status" value="1"/>
</dbReference>
<name>A0A803L1Y9_CHEQI</name>
<keyword evidence="2" id="KW-0805">Transcription regulation</keyword>
<evidence type="ECO:0000259" key="7">
    <source>
        <dbReference type="PROSITE" id="PS50888"/>
    </source>
</evidence>
<accession>A0A803L1Y9</accession>
<feature type="domain" description="BHLH" evidence="7">
    <location>
        <begin position="140"/>
        <end position="189"/>
    </location>
</feature>
<dbReference type="SUPFAM" id="SSF47459">
    <property type="entry name" value="HLH, helix-loop-helix DNA-binding domain"/>
    <property type="match status" value="1"/>
</dbReference>
<proteinExistence type="predicted"/>
<evidence type="ECO:0000256" key="6">
    <source>
        <dbReference type="SAM" id="MobiDB-lite"/>
    </source>
</evidence>
<reference evidence="8" key="1">
    <citation type="journal article" date="2017" name="Nature">
        <title>The genome of Chenopodium quinoa.</title>
        <authorList>
            <person name="Jarvis D.E."/>
            <person name="Ho Y.S."/>
            <person name="Lightfoot D.J."/>
            <person name="Schmoeckel S.M."/>
            <person name="Li B."/>
            <person name="Borm T.J.A."/>
            <person name="Ohyanagi H."/>
            <person name="Mineta K."/>
            <person name="Michell C.T."/>
            <person name="Saber N."/>
            <person name="Kharbatia N.M."/>
            <person name="Rupper R.R."/>
            <person name="Sharp A.R."/>
            <person name="Dally N."/>
            <person name="Boughton B.A."/>
            <person name="Woo Y.H."/>
            <person name="Gao G."/>
            <person name="Schijlen E.G.W.M."/>
            <person name="Guo X."/>
            <person name="Momin A.A."/>
            <person name="Negrao S."/>
            <person name="Al-Babili S."/>
            <person name="Gehring C."/>
            <person name="Roessner U."/>
            <person name="Jung C."/>
            <person name="Murphy K."/>
            <person name="Arold S.T."/>
            <person name="Gojobori T."/>
            <person name="van der Linden C.G."/>
            <person name="van Loo E.N."/>
            <person name="Jellen E.N."/>
            <person name="Maughan P.J."/>
            <person name="Tester M."/>
        </authorList>
    </citation>
    <scope>NUCLEOTIDE SEQUENCE [LARGE SCALE GENOMIC DNA]</scope>
    <source>
        <strain evidence="8">cv. PI 614886</strain>
    </source>
</reference>
<organism evidence="8 9">
    <name type="scientific">Chenopodium quinoa</name>
    <name type="common">Quinoa</name>
    <dbReference type="NCBI Taxonomy" id="63459"/>
    <lineage>
        <taxon>Eukaryota</taxon>
        <taxon>Viridiplantae</taxon>
        <taxon>Streptophyta</taxon>
        <taxon>Embryophyta</taxon>
        <taxon>Tracheophyta</taxon>
        <taxon>Spermatophyta</taxon>
        <taxon>Magnoliopsida</taxon>
        <taxon>eudicotyledons</taxon>
        <taxon>Gunneridae</taxon>
        <taxon>Pentapetalae</taxon>
        <taxon>Caryophyllales</taxon>
        <taxon>Chenopodiaceae</taxon>
        <taxon>Chenopodioideae</taxon>
        <taxon>Atripliceae</taxon>
        <taxon>Chenopodium</taxon>
    </lineage>
</organism>
<dbReference type="GO" id="GO:0005634">
    <property type="term" value="C:nucleus"/>
    <property type="evidence" value="ECO:0007669"/>
    <property type="project" value="UniProtKB-SubCell"/>
</dbReference>
<dbReference type="GO" id="GO:0046983">
    <property type="term" value="F:protein dimerization activity"/>
    <property type="evidence" value="ECO:0007669"/>
    <property type="project" value="InterPro"/>
</dbReference>
<keyword evidence="3" id="KW-0804">Transcription</keyword>
<dbReference type="PANTHER" id="PTHR45959:SF2">
    <property type="entry name" value="BHLH TRANSCRIPTION FACTOR"/>
    <property type="match status" value="1"/>
</dbReference>
<feature type="compositionally biased region" description="Low complexity" evidence="6">
    <location>
        <begin position="224"/>
        <end position="242"/>
    </location>
</feature>
<keyword evidence="4" id="KW-0539">Nucleus</keyword>
<dbReference type="Pfam" id="PF00010">
    <property type="entry name" value="HLH"/>
    <property type="match status" value="1"/>
</dbReference>
<feature type="region of interest" description="Disordered" evidence="6">
    <location>
        <begin position="80"/>
        <end position="145"/>
    </location>
</feature>
<dbReference type="AlphaFoldDB" id="A0A803L1Y9"/>
<keyword evidence="5" id="KW-0175">Coiled coil</keyword>
<reference evidence="8" key="2">
    <citation type="submission" date="2021-03" db="UniProtKB">
        <authorList>
            <consortium name="EnsemblPlants"/>
        </authorList>
    </citation>
    <scope>IDENTIFICATION</scope>
</reference>
<dbReference type="SMART" id="SM00353">
    <property type="entry name" value="HLH"/>
    <property type="match status" value="1"/>
</dbReference>
<evidence type="ECO:0000256" key="1">
    <source>
        <dbReference type="ARBA" id="ARBA00004123"/>
    </source>
</evidence>
<evidence type="ECO:0000256" key="4">
    <source>
        <dbReference type="ARBA" id="ARBA00023242"/>
    </source>
</evidence>
<keyword evidence="9" id="KW-1185">Reference proteome</keyword>
<feature type="region of interest" description="Disordered" evidence="6">
    <location>
        <begin position="224"/>
        <end position="251"/>
    </location>
</feature>
<dbReference type="InterPro" id="IPR052610">
    <property type="entry name" value="bHLH_transcription_regulator"/>
</dbReference>
<sequence length="321" mass="35336">MSSIMTMDAWLAELEMEMDTIPSLINHPSHQSGTMEAAFDEQLVATLADDFPYNLYDTSEATSPQGDFECNNVIEQFISTPPISETSENNTDNNNNNDKNDSDNIVSSDVQESQPSKTKEETKKKQGVSRAGAKRKRQPSQVQDHILAERKRRELLSQLFISLSAIVPGLKKVDKTSVLGEAIKHMKELQEKVKVLESVIAKRTMESVVAVVKKSKLIIDNGSSDDNVSSSTVDDHCGSGSNDDGDSSGDSLPEVEVKILGKSLLLRVYCGQQKDILVKLFAEIDKHHLSITNFSVIPFENLAQDITIVAQVMIPQLPSTS</sequence>
<dbReference type="Proteomes" id="UP000596660">
    <property type="component" value="Unplaced"/>
</dbReference>
<dbReference type="InterPro" id="IPR036638">
    <property type="entry name" value="HLH_DNA-bd_sf"/>
</dbReference>
<dbReference type="PROSITE" id="PS50888">
    <property type="entry name" value="BHLH"/>
    <property type="match status" value="1"/>
</dbReference>
<comment type="subcellular location">
    <subcellularLocation>
        <location evidence="1">Nucleus</location>
    </subcellularLocation>
</comment>
<protein>
    <recommendedName>
        <fullName evidence="7">BHLH domain-containing protein</fullName>
    </recommendedName>
</protein>
<evidence type="ECO:0000256" key="3">
    <source>
        <dbReference type="ARBA" id="ARBA00023163"/>
    </source>
</evidence>
<evidence type="ECO:0000256" key="2">
    <source>
        <dbReference type="ARBA" id="ARBA00023015"/>
    </source>
</evidence>
<dbReference type="Gramene" id="AUR62005877-RA">
    <property type="protein sequence ID" value="AUR62005877-RA:cds"/>
    <property type="gene ID" value="AUR62005877"/>
</dbReference>
<dbReference type="OMA" id="AQTHELH"/>
<dbReference type="SMR" id="A0A803L1Y9"/>
<evidence type="ECO:0000313" key="8">
    <source>
        <dbReference type="EnsemblPlants" id="AUR62005877-RA:cds"/>
    </source>
</evidence>
<dbReference type="Gene3D" id="4.10.280.10">
    <property type="entry name" value="Helix-loop-helix DNA-binding domain"/>
    <property type="match status" value="1"/>
</dbReference>
<feature type="compositionally biased region" description="Low complexity" evidence="6">
    <location>
        <begin position="83"/>
        <end position="110"/>
    </location>
</feature>
<dbReference type="EnsemblPlants" id="AUR62005877-RA">
    <property type="protein sequence ID" value="AUR62005877-RA:cds"/>
    <property type="gene ID" value="AUR62005877"/>
</dbReference>
<evidence type="ECO:0000313" key="9">
    <source>
        <dbReference type="Proteomes" id="UP000596660"/>
    </source>
</evidence>
<dbReference type="InterPro" id="IPR011598">
    <property type="entry name" value="bHLH_dom"/>
</dbReference>
<feature type="coiled-coil region" evidence="5">
    <location>
        <begin position="179"/>
        <end position="206"/>
    </location>
</feature>